<gene>
    <name evidence="2" type="ORF">GCM10009090_16390</name>
</gene>
<dbReference type="InterPro" id="IPR018004">
    <property type="entry name" value="KilA/APSES_HTH"/>
</dbReference>
<dbReference type="Pfam" id="PF04383">
    <property type="entry name" value="KilA-N"/>
    <property type="match status" value="1"/>
</dbReference>
<dbReference type="InterPro" id="IPR017880">
    <property type="entry name" value="KilA_N"/>
</dbReference>
<proteinExistence type="predicted"/>
<sequence length="265" mass="29720">MICGTTIRRDADGRYCLNDLHQAAGGEKRHQPSDWLRLQQTEALIAELSDPGIPGSGLTPPIYTKRGGIEQGTYVVKELVYSYAMWISPAFHLQVIRAYDRLVAAAPAPDPLAALQDPATLRGLLLTYSERVQRLEDHVHQQEPKVRALEQLAQADGAFNITTAAKMLQVRPRQLFAWLEQHQWIYRRAGSKNWLAYQPRLQSGVLVHKAVVVQQGDEIERVHEQVLVTAKGLARLGECINRETLGWTPEDYTRAQQLATAGTAR</sequence>
<evidence type="ECO:0000259" key="1">
    <source>
        <dbReference type="PROSITE" id="PS51301"/>
    </source>
</evidence>
<reference evidence="2" key="1">
    <citation type="journal article" date="2014" name="Int. J. Syst. Evol. Microbiol.">
        <title>Complete genome sequence of Corynebacterium casei LMG S-19264T (=DSM 44701T), isolated from a smear-ripened cheese.</title>
        <authorList>
            <consortium name="US DOE Joint Genome Institute (JGI-PGF)"/>
            <person name="Walter F."/>
            <person name="Albersmeier A."/>
            <person name="Kalinowski J."/>
            <person name="Ruckert C."/>
        </authorList>
    </citation>
    <scope>NUCLEOTIDE SEQUENCE</scope>
    <source>
        <strain evidence="2">JCM 13306</strain>
    </source>
</reference>
<dbReference type="PROSITE" id="PS51301">
    <property type="entry name" value="KILA_N"/>
    <property type="match status" value="1"/>
</dbReference>
<feature type="domain" description="KilA-N" evidence="1">
    <location>
        <begin position="1"/>
        <end position="102"/>
    </location>
</feature>
<dbReference type="Proteomes" id="UP000623958">
    <property type="component" value="Unassembled WGS sequence"/>
</dbReference>
<dbReference type="InterPro" id="IPR005039">
    <property type="entry name" value="Ant_C"/>
</dbReference>
<organism evidence="2 3">
    <name type="scientific">Xanthomonas boreopolis</name>
    <dbReference type="NCBI Taxonomy" id="86183"/>
    <lineage>
        <taxon>Bacteria</taxon>
        <taxon>Pseudomonadati</taxon>
        <taxon>Pseudomonadota</taxon>
        <taxon>Gammaproteobacteria</taxon>
        <taxon>Lysobacterales</taxon>
        <taxon>Lysobacteraceae</taxon>
        <taxon>Xanthomonas</taxon>
    </lineage>
</organism>
<dbReference type="EMBL" id="BNBA01000010">
    <property type="protein sequence ID" value="GHH52453.1"/>
    <property type="molecule type" value="Genomic_DNA"/>
</dbReference>
<evidence type="ECO:0000313" key="3">
    <source>
        <dbReference type="Proteomes" id="UP000623958"/>
    </source>
</evidence>
<protein>
    <recommendedName>
        <fullName evidence="1">KilA-N domain-containing protein</fullName>
    </recommendedName>
</protein>
<dbReference type="AlphaFoldDB" id="A0A919KHT7"/>
<keyword evidence="3" id="KW-1185">Reference proteome</keyword>
<accession>A0A919KHT7</accession>
<evidence type="ECO:0000313" key="2">
    <source>
        <dbReference type="EMBL" id="GHH52453.1"/>
    </source>
</evidence>
<dbReference type="Pfam" id="PF03374">
    <property type="entry name" value="ANT"/>
    <property type="match status" value="1"/>
</dbReference>
<reference evidence="2" key="2">
    <citation type="submission" date="2020-09" db="EMBL/GenBank/DDBJ databases">
        <authorList>
            <person name="Sun Q."/>
            <person name="Ohkuma M."/>
        </authorList>
    </citation>
    <scope>NUCLEOTIDE SEQUENCE</scope>
    <source>
        <strain evidence="2">JCM 13306</strain>
    </source>
</reference>
<dbReference type="SMART" id="SM01252">
    <property type="entry name" value="KilA-N"/>
    <property type="match status" value="1"/>
</dbReference>
<comment type="caution">
    <text evidence="2">The sequence shown here is derived from an EMBL/GenBank/DDBJ whole genome shotgun (WGS) entry which is preliminary data.</text>
</comment>
<name>A0A919KHT7_9XANT</name>
<dbReference type="GO" id="GO:0003677">
    <property type="term" value="F:DNA binding"/>
    <property type="evidence" value="ECO:0007669"/>
    <property type="project" value="InterPro"/>
</dbReference>